<sequence length="130" mass="14123">MTDEASSCVRPGAGRLKRSDHFNRWTATGARPLKLTQRLSAEGRRSAGPGLANGGEKTQLGEAKATLKGAFSTPCRAAAGFICCFDRAGIQTSLHLRTLCHHPPAPFHIPLYLEIRNKDESLTEIHSNSR</sequence>
<organism evidence="2 3">
    <name type="scientific">Aldrovandia affinis</name>
    <dbReference type="NCBI Taxonomy" id="143900"/>
    <lineage>
        <taxon>Eukaryota</taxon>
        <taxon>Metazoa</taxon>
        <taxon>Chordata</taxon>
        <taxon>Craniata</taxon>
        <taxon>Vertebrata</taxon>
        <taxon>Euteleostomi</taxon>
        <taxon>Actinopterygii</taxon>
        <taxon>Neopterygii</taxon>
        <taxon>Teleostei</taxon>
        <taxon>Notacanthiformes</taxon>
        <taxon>Halosauridae</taxon>
        <taxon>Aldrovandia</taxon>
    </lineage>
</organism>
<comment type="caution">
    <text evidence="2">The sequence shown here is derived from an EMBL/GenBank/DDBJ whole genome shotgun (WGS) entry which is preliminary data.</text>
</comment>
<name>A0AAD7RXE7_9TELE</name>
<evidence type="ECO:0000313" key="3">
    <source>
        <dbReference type="Proteomes" id="UP001221898"/>
    </source>
</evidence>
<evidence type="ECO:0000256" key="1">
    <source>
        <dbReference type="SAM" id="MobiDB-lite"/>
    </source>
</evidence>
<reference evidence="2" key="1">
    <citation type="journal article" date="2023" name="Science">
        <title>Genome structures resolve the early diversification of teleost fishes.</title>
        <authorList>
            <person name="Parey E."/>
            <person name="Louis A."/>
            <person name="Montfort J."/>
            <person name="Bouchez O."/>
            <person name="Roques C."/>
            <person name="Iampietro C."/>
            <person name="Lluch J."/>
            <person name="Castinel A."/>
            <person name="Donnadieu C."/>
            <person name="Desvignes T."/>
            <person name="Floi Bucao C."/>
            <person name="Jouanno E."/>
            <person name="Wen M."/>
            <person name="Mejri S."/>
            <person name="Dirks R."/>
            <person name="Jansen H."/>
            <person name="Henkel C."/>
            <person name="Chen W.J."/>
            <person name="Zahm M."/>
            <person name="Cabau C."/>
            <person name="Klopp C."/>
            <person name="Thompson A.W."/>
            <person name="Robinson-Rechavi M."/>
            <person name="Braasch I."/>
            <person name="Lecointre G."/>
            <person name="Bobe J."/>
            <person name="Postlethwait J.H."/>
            <person name="Berthelot C."/>
            <person name="Roest Crollius H."/>
            <person name="Guiguen Y."/>
        </authorList>
    </citation>
    <scope>NUCLEOTIDE SEQUENCE</scope>
    <source>
        <strain evidence="2">NC1722</strain>
    </source>
</reference>
<proteinExistence type="predicted"/>
<accession>A0AAD7RXE7</accession>
<gene>
    <name evidence="2" type="ORF">AAFF_G00078930</name>
</gene>
<keyword evidence="3" id="KW-1185">Reference proteome</keyword>
<dbReference type="Proteomes" id="UP001221898">
    <property type="component" value="Unassembled WGS sequence"/>
</dbReference>
<protein>
    <submittedName>
        <fullName evidence="2">Uncharacterized protein</fullName>
    </submittedName>
</protein>
<dbReference type="AlphaFoldDB" id="A0AAD7RXE7"/>
<dbReference type="EMBL" id="JAINUG010000149">
    <property type="protein sequence ID" value="KAJ8392087.1"/>
    <property type="molecule type" value="Genomic_DNA"/>
</dbReference>
<feature type="region of interest" description="Disordered" evidence="1">
    <location>
        <begin position="33"/>
        <end position="57"/>
    </location>
</feature>
<evidence type="ECO:0000313" key="2">
    <source>
        <dbReference type="EMBL" id="KAJ8392087.1"/>
    </source>
</evidence>